<evidence type="ECO:0000313" key="2">
    <source>
        <dbReference type="EMBL" id="OAT20988.1"/>
    </source>
</evidence>
<organism evidence="2 3">
    <name type="scientific">Buttiauxella gaviniae ATCC 51604</name>
    <dbReference type="NCBI Taxonomy" id="1354253"/>
    <lineage>
        <taxon>Bacteria</taxon>
        <taxon>Pseudomonadati</taxon>
        <taxon>Pseudomonadota</taxon>
        <taxon>Gammaproteobacteria</taxon>
        <taxon>Enterobacterales</taxon>
        <taxon>Enterobacteriaceae</taxon>
        <taxon>Buttiauxella</taxon>
    </lineage>
</organism>
<dbReference type="InterPro" id="IPR007844">
    <property type="entry name" value="AsmA"/>
</dbReference>
<evidence type="ECO:0000259" key="1">
    <source>
        <dbReference type="Pfam" id="PF05170"/>
    </source>
</evidence>
<proteinExistence type="predicted"/>
<dbReference type="RefSeq" id="WP_064514973.1">
    <property type="nucleotide sequence ID" value="NZ_LXEP01000021.1"/>
</dbReference>
<reference evidence="2 3" key="1">
    <citation type="submission" date="2016-04" db="EMBL/GenBank/DDBJ databases">
        <title>ATOL: Assembling a taxonomically balanced genome-scale reconstruction of the evolutionary history of the Enterobacteriaceae.</title>
        <authorList>
            <person name="Plunkett G.III."/>
            <person name="Neeno-Eckwall E.C."/>
            <person name="Glasner J.D."/>
            <person name="Perna N.T."/>
        </authorList>
    </citation>
    <scope>NUCLEOTIDE SEQUENCE [LARGE SCALE GENOMIC DNA]</scope>
    <source>
        <strain evidence="2 3">ATCC 51604</strain>
    </source>
</reference>
<accession>A0A1B7HZ58</accession>
<gene>
    <name evidence="2" type="ORF">M977_02238</name>
</gene>
<evidence type="ECO:0000313" key="3">
    <source>
        <dbReference type="Proteomes" id="UP000078504"/>
    </source>
</evidence>
<dbReference type="AlphaFoldDB" id="A0A1B7HZ58"/>
<dbReference type="Pfam" id="PF05170">
    <property type="entry name" value="AsmA"/>
    <property type="match status" value="1"/>
</dbReference>
<protein>
    <submittedName>
        <fullName evidence="2">Putative exported protein</fullName>
    </submittedName>
</protein>
<comment type="caution">
    <text evidence="2">The sequence shown here is derived from an EMBL/GenBank/DDBJ whole genome shotgun (WGS) entry which is preliminary data.</text>
</comment>
<name>A0A1B7HZ58_9ENTR</name>
<dbReference type="EMBL" id="LXEP01000021">
    <property type="protein sequence ID" value="OAT20988.1"/>
    <property type="molecule type" value="Genomic_DNA"/>
</dbReference>
<sequence length="560" mass="60666">MKFLGKLITALLVVIIVALIAAYLLLQTRWGASQISSWVNEKSDYNFSFEVINHKWASPTHVTLTNVTFGRKGQPATLFAQNIDIGLSSRQFSEPLHVDTIVLQNGTLNISPDAASLPFQSDMLQLSDMAINSPNTGWDLHAQRVNGGVIPWQPKQGKVLGNTADIQFSAGSMTLNGIPATNVLLQGAINNEQVTLSTIGADIARGSLTGNANRLADGSWQIGSLRLNDIRLQTNKSITDFLAPLGSVPSLKIDSLEVTDARMEGKDWAITDLDLSLRNLTLAKGGWQSDDGRLSMNASDFIIGALQLNDPIVNIDFNPQTAVIRQFTSRWERGMVRASGEWQRTEKKLALDELVFAGLEYTLPADWKAHWIEPLPQWLNTVTIKKLSANRNLIIDIDPAFPFQLTALDGTGSNLEVVRNNQWGIWSGNATLNAAAATFNRVDVRRPSISLNAADSQISITELSAFAGEGMLEATGAISQAPQRNAAMNLRGRAVPVNVLQQWGWPALPLEGNGNLQLSVTGNIAAQTPLKPTVNGILQATSADGKQVQQTMQNGEVPGA</sequence>
<dbReference type="PATRIC" id="fig|1354253.4.peg.2286"/>
<feature type="domain" description="AsmA" evidence="1">
    <location>
        <begin position="7"/>
        <end position="545"/>
    </location>
</feature>
<dbReference type="Proteomes" id="UP000078504">
    <property type="component" value="Unassembled WGS sequence"/>
</dbReference>